<dbReference type="RefSeq" id="WP_078424787.1">
    <property type="nucleotide sequence ID" value="NZ_CP017258.1"/>
</dbReference>
<reference evidence="2" key="1">
    <citation type="submission" date="2016-09" db="EMBL/GenBank/DDBJ databases">
        <title>Comparative genomics of the Campylobacter concisus group.</title>
        <authorList>
            <person name="Miller W.G."/>
            <person name="Yee E."/>
            <person name="Chapman M.H."/>
            <person name="Huynh S."/>
            <person name="Bono J.L."/>
            <person name="On S.L.W."/>
            <person name="StLeger J."/>
            <person name="Foster G."/>
            <person name="Parker C.T."/>
        </authorList>
    </citation>
    <scope>NUCLEOTIDE SEQUENCE [LARGE SCALE GENOMIC DNA]</scope>
    <source>
        <strain evidence="2">RM18021</strain>
    </source>
</reference>
<evidence type="ECO:0000313" key="1">
    <source>
        <dbReference type="EMBL" id="AQW88364.1"/>
    </source>
</evidence>
<gene>
    <name evidence="1" type="ORF">CPIN18021_1581</name>
</gene>
<organism evidence="1 2">
    <name type="scientific">Campylobacter pinnipediorum subsp. caledonicus</name>
    <dbReference type="NCBI Taxonomy" id="1874362"/>
    <lineage>
        <taxon>Bacteria</taxon>
        <taxon>Pseudomonadati</taxon>
        <taxon>Campylobacterota</taxon>
        <taxon>Epsilonproteobacteria</taxon>
        <taxon>Campylobacterales</taxon>
        <taxon>Campylobacteraceae</taxon>
        <taxon>Campylobacter</taxon>
    </lineage>
</organism>
<evidence type="ECO:0000313" key="2">
    <source>
        <dbReference type="Proteomes" id="UP000190868"/>
    </source>
</evidence>
<name>A0A1S6U9F2_9BACT</name>
<proteinExistence type="predicted"/>
<sequence length="140" mass="15988">MDYNKEDKGVVCFMYKTCNKRTVYFAFAFIIALLWGFLALSYNFEQSEFSYLMIGFGVITISALFISINPHIFLLKLVGFLASLAGILIALHNINELKNITENSIFNTYFIIISACGFVILFTLLSWFVYNARSSEVNQI</sequence>
<protein>
    <submittedName>
        <fullName evidence="1">Putative membrane protein</fullName>
    </submittedName>
</protein>
<dbReference type="AlphaFoldDB" id="A0A1S6U9F2"/>
<dbReference type="EMBL" id="CP017258">
    <property type="protein sequence ID" value="AQW88364.1"/>
    <property type="molecule type" value="Genomic_DNA"/>
</dbReference>
<accession>A0A1S6U9F2</accession>
<dbReference type="Proteomes" id="UP000190868">
    <property type="component" value="Chromosome"/>
</dbReference>
<keyword evidence="2" id="KW-1185">Reference proteome</keyword>